<dbReference type="AlphaFoldDB" id="A0A8T9Q0J8"/>
<dbReference type="EMBL" id="CP095046">
    <property type="protein sequence ID" value="UOQ70897.1"/>
    <property type="molecule type" value="Genomic_DNA"/>
</dbReference>
<gene>
    <name evidence="2" type="ORF">MUN79_19740</name>
</gene>
<evidence type="ECO:0000313" key="2">
    <source>
        <dbReference type="EMBL" id="UOQ70897.1"/>
    </source>
</evidence>
<dbReference type="RefSeq" id="WP_244674310.1">
    <property type="nucleotide sequence ID" value="NZ_CP095046.1"/>
</dbReference>
<keyword evidence="3" id="KW-1185">Reference proteome</keyword>
<dbReference type="KEGG" id="hcu:MUN79_19740"/>
<feature type="compositionally biased region" description="Polar residues" evidence="1">
    <location>
        <begin position="8"/>
        <end position="24"/>
    </location>
</feature>
<feature type="region of interest" description="Disordered" evidence="1">
    <location>
        <begin position="1"/>
        <end position="44"/>
    </location>
</feature>
<proteinExistence type="predicted"/>
<reference evidence="2" key="1">
    <citation type="submission" date="2022-04" db="EMBL/GenBank/DDBJ databases">
        <title>Hymenobacter sp. isolated from the air.</title>
        <authorList>
            <person name="Won M."/>
            <person name="Lee C.-M."/>
            <person name="Woen H.-Y."/>
            <person name="Kwon S.-W."/>
        </authorList>
    </citation>
    <scope>NUCLEOTIDE SEQUENCE</scope>
    <source>
        <strain evidence="2">5116S-3</strain>
    </source>
</reference>
<evidence type="ECO:0000256" key="1">
    <source>
        <dbReference type="SAM" id="MobiDB-lite"/>
    </source>
</evidence>
<sequence length="63" mass="6815">MNWYGSANGLNNEFRGSSALQQVATAEGRTTGTDQTGRTARHQANEALRLGFDYALAPSRAWA</sequence>
<evidence type="ECO:0000313" key="3">
    <source>
        <dbReference type="Proteomes" id="UP000831796"/>
    </source>
</evidence>
<feature type="compositionally biased region" description="Low complexity" evidence="1">
    <location>
        <begin position="28"/>
        <end position="38"/>
    </location>
</feature>
<name>A0A8T9Q0J8_9BACT</name>
<organism evidence="2 3">
    <name type="scientific">Hymenobacter cellulosilyticus</name>
    <dbReference type="NCBI Taxonomy" id="2932248"/>
    <lineage>
        <taxon>Bacteria</taxon>
        <taxon>Pseudomonadati</taxon>
        <taxon>Bacteroidota</taxon>
        <taxon>Cytophagia</taxon>
        <taxon>Cytophagales</taxon>
        <taxon>Hymenobacteraceae</taxon>
        <taxon>Hymenobacter</taxon>
    </lineage>
</organism>
<accession>A0A8T9Q0J8</accession>
<protein>
    <submittedName>
        <fullName evidence="2">Uncharacterized protein</fullName>
    </submittedName>
</protein>
<dbReference type="Proteomes" id="UP000831796">
    <property type="component" value="Chromosome"/>
</dbReference>